<keyword evidence="2" id="KW-1185">Reference proteome</keyword>
<dbReference type="AlphaFoldDB" id="A0A7J7Y073"/>
<accession>A0A7J7Y073</accession>
<protein>
    <submittedName>
        <fullName evidence="1">Uncharacterized protein</fullName>
    </submittedName>
</protein>
<dbReference type="EMBL" id="JABWUV010000005">
    <property type="protein sequence ID" value="KAF6355188.1"/>
    <property type="molecule type" value="Genomic_DNA"/>
</dbReference>
<organism evidence="1 2">
    <name type="scientific">Myotis myotis</name>
    <name type="common">Greater mouse-eared bat</name>
    <name type="synonym">Vespertilio myotis</name>
    <dbReference type="NCBI Taxonomy" id="51298"/>
    <lineage>
        <taxon>Eukaryota</taxon>
        <taxon>Metazoa</taxon>
        <taxon>Chordata</taxon>
        <taxon>Craniata</taxon>
        <taxon>Vertebrata</taxon>
        <taxon>Euteleostomi</taxon>
        <taxon>Mammalia</taxon>
        <taxon>Eutheria</taxon>
        <taxon>Laurasiatheria</taxon>
        <taxon>Chiroptera</taxon>
        <taxon>Yangochiroptera</taxon>
        <taxon>Vespertilionidae</taxon>
        <taxon>Myotis</taxon>
    </lineage>
</organism>
<sequence>MNFMSLEALPGKVQLTSMNPPWGLASQGWREGRCTEAHLERGCVVSQGCSKTELCTRMASQSPNQRLIAGAGLQACQALPGLWGSVPTVKCEEKRLARTPGRASHFPPNNHQAACLGSRFLPESI</sequence>
<evidence type="ECO:0000313" key="2">
    <source>
        <dbReference type="Proteomes" id="UP000527355"/>
    </source>
</evidence>
<name>A0A7J7Y073_MYOMY</name>
<proteinExistence type="predicted"/>
<reference evidence="1 2" key="1">
    <citation type="journal article" date="2020" name="Nature">
        <title>Six reference-quality genomes reveal evolution of bat adaptations.</title>
        <authorList>
            <person name="Jebb D."/>
            <person name="Huang Z."/>
            <person name="Pippel M."/>
            <person name="Hughes G.M."/>
            <person name="Lavrichenko K."/>
            <person name="Devanna P."/>
            <person name="Winkler S."/>
            <person name="Jermiin L.S."/>
            <person name="Skirmuntt E.C."/>
            <person name="Katzourakis A."/>
            <person name="Burkitt-Gray L."/>
            <person name="Ray D.A."/>
            <person name="Sullivan K.A.M."/>
            <person name="Roscito J.G."/>
            <person name="Kirilenko B.M."/>
            <person name="Davalos L.M."/>
            <person name="Corthals A.P."/>
            <person name="Power M.L."/>
            <person name="Jones G."/>
            <person name="Ransome R.D."/>
            <person name="Dechmann D.K.N."/>
            <person name="Locatelli A.G."/>
            <person name="Puechmaille S.J."/>
            <person name="Fedrigo O."/>
            <person name="Jarvis E.D."/>
            <person name="Hiller M."/>
            <person name="Vernes S.C."/>
            <person name="Myers E.W."/>
            <person name="Teeling E.C."/>
        </authorList>
    </citation>
    <scope>NUCLEOTIDE SEQUENCE [LARGE SCALE GENOMIC DNA]</scope>
    <source>
        <strain evidence="1">MMyoMyo1</strain>
        <tissue evidence="1">Flight muscle</tissue>
    </source>
</reference>
<gene>
    <name evidence="1" type="ORF">mMyoMyo1_011378</name>
</gene>
<comment type="caution">
    <text evidence="1">The sequence shown here is derived from an EMBL/GenBank/DDBJ whole genome shotgun (WGS) entry which is preliminary data.</text>
</comment>
<dbReference type="Proteomes" id="UP000527355">
    <property type="component" value="Unassembled WGS sequence"/>
</dbReference>
<evidence type="ECO:0000313" key="1">
    <source>
        <dbReference type="EMBL" id="KAF6355188.1"/>
    </source>
</evidence>